<dbReference type="GO" id="GO:0016780">
    <property type="term" value="F:phosphotransferase activity, for other substituted phosphate groups"/>
    <property type="evidence" value="ECO:0007669"/>
    <property type="project" value="TreeGrafter"/>
</dbReference>
<evidence type="ECO:0000313" key="11">
    <source>
        <dbReference type="Proteomes" id="UP000721844"/>
    </source>
</evidence>
<evidence type="ECO:0000313" key="10">
    <source>
        <dbReference type="EMBL" id="MCB8879583.1"/>
    </source>
</evidence>
<keyword evidence="7" id="KW-0270">Exopolysaccharide synthesis</keyword>
<gene>
    <name evidence="10" type="ORF">ACELLULO517_05005</name>
</gene>
<dbReference type="GO" id="GO:0016020">
    <property type="term" value="C:membrane"/>
    <property type="evidence" value="ECO:0007669"/>
    <property type="project" value="UniProtKB-SubCell"/>
</dbReference>
<dbReference type="EMBL" id="JAESVA010000002">
    <property type="protein sequence ID" value="MCB8879583.1"/>
    <property type="molecule type" value="Genomic_DNA"/>
</dbReference>
<dbReference type="InterPro" id="IPR017475">
    <property type="entry name" value="EPS_sugar_tfrase"/>
</dbReference>
<evidence type="ECO:0000256" key="8">
    <source>
        <dbReference type="SAM" id="Phobius"/>
    </source>
</evidence>
<reference evidence="10 11" key="1">
    <citation type="journal article" date="2021" name="Microorganisms">
        <title>Acidisoma silvae sp. nov. and Acidisomacellulosilytica sp. nov., Two Acidophilic Bacteria Isolated from Decaying Wood, Hydrolyzing Cellulose and Producing Poly-3-hydroxybutyrate.</title>
        <authorList>
            <person name="Mieszkin S."/>
            <person name="Pouder E."/>
            <person name="Uroz S."/>
            <person name="Simon-Colin C."/>
            <person name="Alain K."/>
        </authorList>
    </citation>
    <scope>NUCLEOTIDE SEQUENCE [LARGE SCALE GENOMIC DNA]</scope>
    <source>
        <strain evidence="10 11">HW T5.17</strain>
    </source>
</reference>
<feature type="transmembrane region" description="Helical" evidence="8">
    <location>
        <begin position="58"/>
        <end position="77"/>
    </location>
</feature>
<evidence type="ECO:0000256" key="4">
    <source>
        <dbReference type="ARBA" id="ARBA00022692"/>
    </source>
</evidence>
<dbReference type="Pfam" id="PF02397">
    <property type="entry name" value="Bac_transf"/>
    <property type="match status" value="1"/>
</dbReference>
<evidence type="ECO:0000256" key="7">
    <source>
        <dbReference type="ARBA" id="ARBA00023169"/>
    </source>
</evidence>
<dbReference type="Pfam" id="PF13727">
    <property type="entry name" value="CoA_binding_3"/>
    <property type="match status" value="1"/>
</dbReference>
<dbReference type="GO" id="GO:0000271">
    <property type="term" value="P:polysaccharide biosynthetic process"/>
    <property type="evidence" value="ECO:0007669"/>
    <property type="project" value="UniProtKB-KW"/>
</dbReference>
<protein>
    <submittedName>
        <fullName evidence="10">Exopolysaccharide biosynthesis polyprenyl glycosylphosphotransferase</fullName>
    </submittedName>
</protein>
<evidence type="ECO:0000259" key="9">
    <source>
        <dbReference type="Pfam" id="PF02397"/>
    </source>
</evidence>
<keyword evidence="4 8" id="KW-0812">Transmembrane</keyword>
<dbReference type="PANTHER" id="PTHR30576">
    <property type="entry name" value="COLANIC BIOSYNTHESIS UDP-GLUCOSE LIPID CARRIER TRANSFERASE"/>
    <property type="match status" value="1"/>
</dbReference>
<evidence type="ECO:0000256" key="6">
    <source>
        <dbReference type="ARBA" id="ARBA00023136"/>
    </source>
</evidence>
<evidence type="ECO:0000256" key="3">
    <source>
        <dbReference type="ARBA" id="ARBA00022679"/>
    </source>
</evidence>
<feature type="transmembrane region" description="Helical" evidence="8">
    <location>
        <begin position="24"/>
        <end position="46"/>
    </location>
</feature>
<keyword evidence="11" id="KW-1185">Reference proteome</keyword>
<comment type="subcellular location">
    <subcellularLocation>
        <location evidence="1">Membrane</location>
        <topology evidence="1">Multi-pass membrane protein</topology>
    </subcellularLocation>
</comment>
<sequence>MELSRRDIAAPGAGPQRLFARHPAVLLGAWDAFGIIATGLACRSLNPASHAGQTLRAMLVILGTAALGLVLLHAQGFYREGSGSRQMRLLFTIAQSFALMLLMLLMWEGFMTLWPVAAPSLPDGILVINRNWLFSWSVTAPSLIMLTRPRLEAILLSAKERAPMRRAVLVADRAGLRRLGPVILPGGLLQLCGVLEIASRDEDRNCHTVVAPAPVLPSLRDARAMLERGDADLLLIALPETAGRSIAAIDRLMAGVAADIWLAPPDAARFYAAGARLSTLGGCPFVPLRDKPMAGIQAVVKRAEDLCLGLPLLILAAPPMLLIALAIRLSSKGPVLFVQPRLGLNRRVIPVRKFRTMRIEAGDAGGVRQAVVGDRRVTRLGRFLRRTSLDELPQLINVVEGSMSLVGPRPHALGTEAGGLPFSEAAAGYAARHRVKPGMTGWAQVCGWRGETNTVDKLRRRIAHDLHYIAHWSLGFDLRILVLTIRAVLRGEGV</sequence>
<evidence type="ECO:0000256" key="2">
    <source>
        <dbReference type="ARBA" id="ARBA00006464"/>
    </source>
</evidence>
<evidence type="ECO:0000256" key="1">
    <source>
        <dbReference type="ARBA" id="ARBA00004141"/>
    </source>
</evidence>
<name>A0A963YYG8_9PROT</name>
<dbReference type="RefSeq" id="WP_227306215.1">
    <property type="nucleotide sequence ID" value="NZ_JAESVA010000002.1"/>
</dbReference>
<keyword evidence="6 8" id="KW-0472">Membrane</keyword>
<comment type="caution">
    <text evidence="10">The sequence shown here is derived from an EMBL/GenBank/DDBJ whole genome shotgun (WGS) entry which is preliminary data.</text>
</comment>
<keyword evidence="5 8" id="KW-1133">Transmembrane helix</keyword>
<dbReference type="Proteomes" id="UP000721844">
    <property type="component" value="Unassembled WGS sequence"/>
</dbReference>
<dbReference type="NCBIfam" id="TIGR03025">
    <property type="entry name" value="EPS_sugtrans"/>
    <property type="match status" value="1"/>
</dbReference>
<dbReference type="PANTHER" id="PTHR30576:SF0">
    <property type="entry name" value="UNDECAPRENYL-PHOSPHATE N-ACETYLGALACTOSAMINYL 1-PHOSPHATE TRANSFERASE-RELATED"/>
    <property type="match status" value="1"/>
</dbReference>
<accession>A0A963YYG8</accession>
<proteinExistence type="inferred from homology"/>
<dbReference type="AlphaFoldDB" id="A0A963YYG8"/>
<organism evidence="10 11">
    <name type="scientific">Acidisoma cellulosilyticum</name>
    <dbReference type="NCBI Taxonomy" id="2802395"/>
    <lineage>
        <taxon>Bacteria</taxon>
        <taxon>Pseudomonadati</taxon>
        <taxon>Pseudomonadota</taxon>
        <taxon>Alphaproteobacteria</taxon>
        <taxon>Acetobacterales</taxon>
        <taxon>Acidocellaceae</taxon>
        <taxon>Acidisoma</taxon>
    </lineage>
</organism>
<evidence type="ECO:0000256" key="5">
    <source>
        <dbReference type="ARBA" id="ARBA00022989"/>
    </source>
</evidence>
<comment type="similarity">
    <text evidence="2">Belongs to the bacterial sugar transferase family.</text>
</comment>
<dbReference type="InterPro" id="IPR003362">
    <property type="entry name" value="Bact_transf"/>
</dbReference>
<feature type="domain" description="Bacterial sugar transferase" evidence="9">
    <location>
        <begin position="301"/>
        <end position="489"/>
    </location>
</feature>
<keyword evidence="3" id="KW-0808">Transferase</keyword>
<feature type="transmembrane region" description="Helical" evidence="8">
    <location>
        <begin position="89"/>
        <end position="107"/>
    </location>
</feature>